<dbReference type="PROSITE" id="PS50297">
    <property type="entry name" value="ANK_REP_REGION"/>
    <property type="match status" value="1"/>
</dbReference>
<reference evidence="4" key="1">
    <citation type="submission" date="2025-08" db="UniProtKB">
        <authorList>
            <consortium name="RefSeq"/>
        </authorList>
    </citation>
    <scope>IDENTIFICATION</scope>
    <source>
        <tissue evidence="4">Testes</tissue>
    </source>
</reference>
<proteinExistence type="predicted"/>
<dbReference type="RefSeq" id="XP_002734192.1">
    <property type="nucleotide sequence ID" value="XM_002734146.2"/>
</dbReference>
<evidence type="ECO:0000256" key="2">
    <source>
        <dbReference type="SAM" id="MobiDB-lite"/>
    </source>
</evidence>
<dbReference type="PROSITE" id="PS50088">
    <property type="entry name" value="ANK_REPEAT"/>
    <property type="match status" value="1"/>
</dbReference>
<dbReference type="InterPro" id="IPR036770">
    <property type="entry name" value="Ankyrin_rpt-contain_sf"/>
</dbReference>
<dbReference type="Gene3D" id="1.25.40.20">
    <property type="entry name" value="Ankyrin repeat-containing domain"/>
    <property type="match status" value="1"/>
</dbReference>
<feature type="region of interest" description="Disordered" evidence="2">
    <location>
        <begin position="439"/>
        <end position="477"/>
    </location>
</feature>
<sequence length="638" mass="72381">MSAGAIATPLIIPLRPPLLGTTSSHIDTNTFIEIRSDSSGVEIFYTTNGTKPDHVHKALNRTTQKYKRPFLLREGKRTIKAVAVSRNGLQESQLVTKTFQVDLAIPDVDHIQDPAEDDERNFQFAYHKAPYRSRSRSRSPPPMLTRPRSRSSSPIFRRSTDLNLDLHRLQLDERNVLTRTDSGFYSTGQVNGHTRESNSYPVHQTSSTQPYQSIHPPREYDFMNKQVVMAGDYPMRSSIAEPQYWVNGRPIKTQNTQVVPSGNVSWEHSLSLPLRTLDKQSIATQTSGLVFPTPEQLYRMRSEIEDLARVRQELKRLKEEQKPVLTDASIGKGFWQKQLTHITEHIKEFTTQNAEFRATVSEPRLTRIIGAAVEDEDDEYSVTFTFRKLPTPEYRSSRPCRQQYDKQGPKYFATRERGYYSDDCGSVYSIDSYETYEKPRKQIGGRAKKRNIPRPRKRHPSEERERSRERSYQEKMHPEDRLLLKEIGSKGKGRSEEVQQLLDEGANPNVENVDGVPVLAIAVINGLINCVPVLVEAGAKINKRFGARGNTALHEAVLKGPGAKKMIETLISNGANSQVQNNKGITPYDLAVKAGYDGITNMLASNVGFSLMDRLSKKYSNGDFKKHSSRRELDLDGF</sequence>
<dbReference type="InterPro" id="IPR026876">
    <property type="entry name" value="Fn3_assoc_repeat"/>
</dbReference>
<feature type="compositionally biased region" description="Polar residues" evidence="2">
    <location>
        <begin position="187"/>
        <end position="212"/>
    </location>
</feature>
<accession>A0ABM0GP12</accession>
<organism evidence="3 4">
    <name type="scientific">Saccoglossus kowalevskii</name>
    <name type="common">Acorn worm</name>
    <dbReference type="NCBI Taxonomy" id="10224"/>
    <lineage>
        <taxon>Eukaryota</taxon>
        <taxon>Metazoa</taxon>
        <taxon>Hemichordata</taxon>
        <taxon>Enteropneusta</taxon>
        <taxon>Harrimaniidae</taxon>
        <taxon>Saccoglossus</taxon>
    </lineage>
</organism>
<evidence type="ECO:0000313" key="4">
    <source>
        <dbReference type="RefSeq" id="XP_002734192.1"/>
    </source>
</evidence>
<protein>
    <submittedName>
        <fullName evidence="4">Double zinc ribbon and ankyrin repeat-containing protein 1-like</fullName>
    </submittedName>
</protein>
<evidence type="ECO:0000313" key="3">
    <source>
        <dbReference type="Proteomes" id="UP000694865"/>
    </source>
</evidence>
<dbReference type="SUPFAM" id="SSF48403">
    <property type="entry name" value="Ankyrin repeat"/>
    <property type="match status" value="1"/>
</dbReference>
<dbReference type="Proteomes" id="UP000694865">
    <property type="component" value="Unplaced"/>
</dbReference>
<feature type="region of interest" description="Disordered" evidence="2">
    <location>
        <begin position="125"/>
        <end position="157"/>
    </location>
</feature>
<dbReference type="InterPro" id="IPR002110">
    <property type="entry name" value="Ankyrin_rpt"/>
</dbReference>
<dbReference type="Pfam" id="PF13287">
    <property type="entry name" value="Fn3_assoc"/>
    <property type="match status" value="1"/>
</dbReference>
<feature type="compositionally biased region" description="Basic residues" evidence="2">
    <location>
        <begin position="441"/>
        <end position="459"/>
    </location>
</feature>
<feature type="compositionally biased region" description="Basic and acidic residues" evidence="2">
    <location>
        <begin position="460"/>
        <end position="477"/>
    </location>
</feature>
<keyword evidence="1" id="KW-0040">ANK repeat</keyword>
<dbReference type="PANTHER" id="PTHR16058">
    <property type="entry name" value="DOUBLE ZINC RIBBON AND ANKYRIN REPEAT-CONTAINING PROTEIN 1"/>
    <property type="match status" value="1"/>
</dbReference>
<dbReference type="GeneID" id="100375521"/>
<evidence type="ECO:0000256" key="1">
    <source>
        <dbReference type="PROSITE-ProRule" id="PRU00023"/>
    </source>
</evidence>
<dbReference type="InterPro" id="IPR052481">
    <property type="entry name" value="DZAN1"/>
</dbReference>
<dbReference type="PANTHER" id="PTHR16058:SF4">
    <property type="entry name" value="DOUBLE ZINC RIBBON AND ANKYRIN REPEAT-CONTAINING PROTEIN 1"/>
    <property type="match status" value="1"/>
</dbReference>
<feature type="region of interest" description="Disordered" evidence="2">
    <location>
        <begin position="187"/>
        <end position="214"/>
    </location>
</feature>
<keyword evidence="3" id="KW-1185">Reference proteome</keyword>
<dbReference type="Pfam" id="PF12796">
    <property type="entry name" value="Ank_2"/>
    <property type="match status" value="1"/>
</dbReference>
<gene>
    <name evidence="4" type="primary">LOC100375521</name>
</gene>
<name>A0ABM0GP12_SACKO</name>
<feature type="repeat" description="ANK" evidence="1">
    <location>
        <begin position="548"/>
        <end position="582"/>
    </location>
</feature>
<dbReference type="SMART" id="SM00248">
    <property type="entry name" value="ANK"/>
    <property type="match status" value="4"/>
</dbReference>